<accession>A0A1H3KJ57</accession>
<dbReference type="InterPro" id="IPR015943">
    <property type="entry name" value="WD40/YVTN_repeat-like_dom_sf"/>
</dbReference>
<dbReference type="Proteomes" id="UP000199663">
    <property type="component" value="Unassembled WGS sequence"/>
</dbReference>
<evidence type="ECO:0000259" key="2">
    <source>
        <dbReference type="Pfam" id="PF21544"/>
    </source>
</evidence>
<feature type="transmembrane region" description="Helical" evidence="1">
    <location>
        <begin position="46"/>
        <end position="63"/>
    </location>
</feature>
<comment type="caution">
    <text evidence="3">The sequence shown here is derived from an EMBL/GenBank/DDBJ whole genome shotgun (WGS) entry which is preliminary data.</text>
</comment>
<name>A0A1H3KJ57_9BACT</name>
<dbReference type="Gene3D" id="2.130.10.10">
    <property type="entry name" value="YVTN repeat-like/Quinoprotein amine dehydrogenase"/>
    <property type="match status" value="1"/>
</dbReference>
<proteinExistence type="predicted"/>
<dbReference type="InterPro" id="IPR026444">
    <property type="entry name" value="Secre_tail"/>
</dbReference>
<dbReference type="InterPro" id="IPR048954">
    <property type="entry name" value="PorZ_N"/>
</dbReference>
<reference evidence="3 4" key="1">
    <citation type="submission" date="2016-10" db="EMBL/GenBank/DDBJ databases">
        <authorList>
            <person name="Varghese N."/>
            <person name="Submissions S."/>
        </authorList>
    </citation>
    <scope>NUCLEOTIDE SEQUENCE [LARGE SCALE GENOMIC DNA]</scope>
    <source>
        <strain evidence="3 4">DSM 17997</strain>
    </source>
</reference>
<sequence length="776" mass="85362">MGGGIRGLQMESTTRNIFFQRMIPVSFDWTGQRKIDMISGNPKKRLFLKSVGLFLLLIVFSVFPPNANLMAQSDIPVGSWRFHQSYLDAGFLKGDDRTVFYHAAEAISFFATHDLSPRAITKMDGLYGQAFTAAAYDSKSKLFMVSYPDGTLDVIGEKSIKSVYDLKDNAQILNKRIRGIKIFESSAFLMADFGLAQVDLMNGQFLDAFLNIGPEGSNLPIFDMSMDEKSIYLATELGILKGEKSKNLKDFRNWELLARSVDGGFHSIEELGGKFFMRGADLQLYLLQEDEAELIFGTYGSHMLKKFGSGLFFVQEGTINKLTANGSFSGFYESDNMAFTDYHVVSDDLYLSVPGKGIFKTGDNKFIFASGPQTKIQKFIWTVSGVFAIPYFVDAQGNSAASERNAASKLVEGIWEKVEVPKNTTEMVSIQDVRYFGTDGDGLWKEQNGTLEKLNLPGNNGGSKVWALAKDAQNQLWVGFGDNQERLVKIKTNGDWETIPVPGLQFAFKIRMDKANNLWILQTPAGGSPRIRVFNASSGLNRLLGNADNQGAFPPGQLLDMDIDQADNLWLGMSSGVVYLPAVSGTNTNSGINAIQPLFENRNLLNGQSVTSVKVAPDQTKWFGTSSNGLWHFNEFGNGLLAHFTRDNSPLPSNTIRNLTLDPLTGALLMVVPNGALSFRGGSMKAFESLEALKIYPNPVRPDFVGYLSIEGLTDFAFIKISNASGRVVYSAQVRGGKTTWNLRNGEGGKLSPGVYLVYTRDEGGSESVSGKFVVL</sequence>
<protein>
    <submittedName>
        <fullName evidence="3">Por secretion system C-terminal sorting domain-containing protein</fullName>
    </submittedName>
</protein>
<dbReference type="NCBIfam" id="TIGR04183">
    <property type="entry name" value="Por_Secre_tail"/>
    <property type="match status" value="1"/>
</dbReference>
<dbReference type="RefSeq" id="WP_019596232.1">
    <property type="nucleotide sequence ID" value="NZ_FNQC01000001.1"/>
</dbReference>
<evidence type="ECO:0000256" key="1">
    <source>
        <dbReference type="SAM" id="Phobius"/>
    </source>
</evidence>
<dbReference type="EMBL" id="FNQC01000001">
    <property type="protein sequence ID" value="SDY52252.1"/>
    <property type="molecule type" value="Genomic_DNA"/>
</dbReference>
<feature type="domain" description="PorZ N-terminal beta-propeller" evidence="2">
    <location>
        <begin position="102"/>
        <end position="255"/>
    </location>
</feature>
<keyword evidence="1" id="KW-0812">Transmembrane</keyword>
<keyword evidence="1" id="KW-0472">Membrane</keyword>
<evidence type="ECO:0000313" key="3">
    <source>
        <dbReference type="EMBL" id="SDY52252.1"/>
    </source>
</evidence>
<dbReference type="SUPFAM" id="SSF101898">
    <property type="entry name" value="NHL repeat"/>
    <property type="match status" value="1"/>
</dbReference>
<gene>
    <name evidence="3" type="ORF">SAMN05444412_101414</name>
</gene>
<keyword evidence="1" id="KW-1133">Transmembrane helix</keyword>
<keyword evidence="4" id="KW-1185">Reference proteome</keyword>
<dbReference type="Pfam" id="PF21544">
    <property type="entry name" value="PorZ_N_b_propeller"/>
    <property type="match status" value="1"/>
</dbReference>
<organism evidence="3 4">
    <name type="scientific">Rhodonellum ikkaensis</name>
    <dbReference type="NCBI Taxonomy" id="336829"/>
    <lineage>
        <taxon>Bacteria</taxon>
        <taxon>Pseudomonadati</taxon>
        <taxon>Bacteroidota</taxon>
        <taxon>Cytophagia</taxon>
        <taxon>Cytophagales</taxon>
        <taxon>Cytophagaceae</taxon>
        <taxon>Rhodonellum</taxon>
    </lineage>
</organism>
<evidence type="ECO:0000313" key="4">
    <source>
        <dbReference type="Proteomes" id="UP000199663"/>
    </source>
</evidence>